<keyword evidence="4" id="KW-1185">Reference proteome</keyword>
<proteinExistence type="predicted"/>
<feature type="chain" id="PRO_5026306425" description="Lipoprotein" evidence="2">
    <location>
        <begin position="25"/>
        <end position="133"/>
    </location>
</feature>
<reference evidence="3 4" key="1">
    <citation type="submission" date="2019-09" db="EMBL/GenBank/DDBJ databases">
        <title>Draft genome sequences of 48 bacterial type strains from the CCUG.</title>
        <authorList>
            <person name="Tunovic T."/>
            <person name="Pineiro-Iglesias B."/>
            <person name="Unosson C."/>
            <person name="Inganas E."/>
            <person name="Ohlen M."/>
            <person name="Cardew S."/>
            <person name="Jensie-Markopoulos S."/>
            <person name="Salva-Serra F."/>
            <person name="Jaen-Luchoro D."/>
            <person name="Karlsson R."/>
            <person name="Svensson-Stadler L."/>
            <person name="Chun J."/>
            <person name="Moore E."/>
        </authorList>
    </citation>
    <scope>NUCLEOTIDE SEQUENCE [LARGE SCALE GENOMIC DNA]</scope>
    <source>
        <strain evidence="3 4">CCUG 54555</strain>
    </source>
</reference>
<evidence type="ECO:0000313" key="3">
    <source>
        <dbReference type="EMBL" id="KAB0643768.1"/>
    </source>
</evidence>
<feature type="signal peptide" evidence="2">
    <location>
        <begin position="1"/>
        <end position="24"/>
    </location>
</feature>
<accession>A0A6H9TJ10</accession>
<dbReference type="EMBL" id="VZOJ01000009">
    <property type="protein sequence ID" value="KAB0643768.1"/>
    <property type="molecule type" value="Genomic_DNA"/>
</dbReference>
<comment type="caution">
    <text evidence="3">The sequence shown here is derived from an EMBL/GenBank/DDBJ whole genome shotgun (WGS) entry which is preliminary data.</text>
</comment>
<feature type="compositionally biased region" description="Low complexity" evidence="1">
    <location>
        <begin position="47"/>
        <end position="84"/>
    </location>
</feature>
<dbReference type="AlphaFoldDB" id="A0A6H9TJ10"/>
<gene>
    <name evidence="3" type="ORF">F7R21_05795</name>
</gene>
<sequence length="133" mass="13681">MNFSSSLPSFVFIASAGFMCAAGAQTLSRAPADTPSFASSPNVATVPPQRSAQAATASAAAEPAATAFAGPASSAAAQPGARARSTLRRPLVPTRPHRAQATLPPADYDVWRNDTLYASPYEKSQYAEPGTPN</sequence>
<feature type="region of interest" description="Disordered" evidence="1">
    <location>
        <begin position="30"/>
        <end position="106"/>
    </location>
</feature>
<evidence type="ECO:0000256" key="2">
    <source>
        <dbReference type="SAM" id="SignalP"/>
    </source>
</evidence>
<evidence type="ECO:0008006" key="5">
    <source>
        <dbReference type="Google" id="ProtNLM"/>
    </source>
</evidence>
<organism evidence="3 4">
    <name type="scientific">Burkholderia latens</name>
    <dbReference type="NCBI Taxonomy" id="488446"/>
    <lineage>
        <taxon>Bacteria</taxon>
        <taxon>Pseudomonadati</taxon>
        <taxon>Pseudomonadota</taxon>
        <taxon>Betaproteobacteria</taxon>
        <taxon>Burkholderiales</taxon>
        <taxon>Burkholderiaceae</taxon>
        <taxon>Burkholderia</taxon>
        <taxon>Burkholderia cepacia complex</taxon>
    </lineage>
</organism>
<keyword evidence="2" id="KW-0732">Signal</keyword>
<evidence type="ECO:0000313" key="4">
    <source>
        <dbReference type="Proteomes" id="UP000430232"/>
    </source>
</evidence>
<dbReference type="OrthoDB" id="9036097at2"/>
<dbReference type="Proteomes" id="UP000430232">
    <property type="component" value="Unassembled WGS sequence"/>
</dbReference>
<name>A0A6H9TJ10_9BURK</name>
<protein>
    <recommendedName>
        <fullName evidence="5">Lipoprotein</fullName>
    </recommendedName>
</protein>
<evidence type="ECO:0000256" key="1">
    <source>
        <dbReference type="SAM" id="MobiDB-lite"/>
    </source>
</evidence>